<dbReference type="InterPro" id="IPR039426">
    <property type="entry name" value="TonB-dep_rcpt-like"/>
</dbReference>
<keyword evidence="5" id="KW-0472">Membrane</keyword>
<sequence>MVNLQLVFRKKQFLVFFTFLFFSLELFAQQSAVTIAGKVLDEVSKEPFLGVTVLVKSSTTGVTTGVDGNFTLNVKSLPATITFSYLGYRTVEVDVYEYTEPLSIELHEDRNFLSEVVVVGYGTQKRKELTGAVSSVSQIALSQQTLSFDKALGGAVAGLNVTQSSGQPGATSTIRIRGSNSIAGSNEPLYVVDGFLLYNNSSSTRTGVGGTTSGVGDAGATPGTFDGGLNPLTSINSFDIESIEVLKDVSATAIYGSRGANGVIIITTKKGKRGRSTVNYQASVGVSTISNKLDLLNASEWASLHQEISNDGKGPYDPSSPYDVSRLNPQGQTSDWQEAVLQTALTQNHQISVNGGTDDYRYLISGSYTDQEGIIRNTGLNRYIGRLNLDKDVSAKLNIGTNVTVGRTIQQGLTNQGNNSNFGFALRTSPLIPIYSKAKDDGFNYYNPFDASDLRIGDSSINPLSDLLKSTVETRNISFIGNVYAQYAIIPQLVAKINVGADVNHVTQNYYAPSTSAKGLLVHGYGAVGNKDYLSNLIEFTLNYKEQFADIHSLEVLAGYTTQHTEWESSSASAGGFNNEALTYHSLQSANQAYTPLSNAAAANLNSVLGRVNYSLLGRYNLTASLRADGSSHFPKGHQWGYFPSIGASWNIDQEAFFNKAVISDFKLRGSVGQVGNQEIGEYLFPRTYTPRNYSFGNKIVVGYTATNYGNDDLKWETTTQYNLGVDVGLLKGRLNFTIDAYSKKTSDLLVNLPVERTTGLSSKLVNIGDISNKGLEFSVNADIIDRKNLQWSVLANIATNKNTIERLGTDAFVADETILVKEGEPLGTFYGYEFAGVVQPGQESATPAPTWTSIVQAGDPKFVNKAGESNVIDEDDKVILGSIQPKFTYGFATRLNYKKFDFSASFQGSYGNHLYNALRHNLETPSHVYNGAAVLADRWTPSRQNTNVPRAIAVPYVTLDNRYIEDASYLRLKDITLGYSFKVKVSRSSLNFRAFASAQNLLTLTNYTGYDPEASRNGGDETNGLLQGIDQGAYPTSKTFLAGLSLSF</sequence>
<evidence type="ECO:0000256" key="2">
    <source>
        <dbReference type="ARBA" id="ARBA00022448"/>
    </source>
</evidence>
<keyword evidence="2" id="KW-0813">Transport</keyword>
<reference evidence="9" key="1">
    <citation type="submission" date="2019-03" db="EMBL/GenBank/DDBJ databases">
        <title>Single cell metagenomics reveals metabolic interactions within the superorganism composed of flagellate Streblomastix strix and complex community of Bacteroidetes bacteria on its surface.</title>
        <authorList>
            <person name="Treitli S.C."/>
            <person name="Kolisko M."/>
            <person name="Husnik F."/>
            <person name="Keeling P."/>
            <person name="Hampl V."/>
        </authorList>
    </citation>
    <scope>NUCLEOTIDE SEQUENCE</scope>
    <source>
        <strain evidence="9">STM</strain>
    </source>
</reference>
<gene>
    <name evidence="9" type="ORF">EZS27_003184</name>
</gene>
<dbReference type="EMBL" id="SNRY01000048">
    <property type="protein sequence ID" value="KAA6349356.1"/>
    <property type="molecule type" value="Genomic_DNA"/>
</dbReference>
<dbReference type="Pfam" id="PF13715">
    <property type="entry name" value="CarbopepD_reg_2"/>
    <property type="match status" value="1"/>
</dbReference>
<dbReference type="NCBIfam" id="TIGR04056">
    <property type="entry name" value="OMP_RagA_SusC"/>
    <property type="match status" value="1"/>
</dbReference>
<name>A0A5J4ST66_9ZZZZ</name>
<keyword evidence="3" id="KW-0812">Transmembrane</keyword>
<evidence type="ECO:0000256" key="3">
    <source>
        <dbReference type="ARBA" id="ARBA00022692"/>
    </source>
</evidence>
<dbReference type="NCBIfam" id="TIGR04057">
    <property type="entry name" value="SusC_RagA_signa"/>
    <property type="match status" value="1"/>
</dbReference>
<evidence type="ECO:0000256" key="1">
    <source>
        <dbReference type="ARBA" id="ARBA00004571"/>
    </source>
</evidence>
<dbReference type="Gene3D" id="2.170.130.10">
    <property type="entry name" value="TonB-dependent receptor, plug domain"/>
    <property type="match status" value="1"/>
</dbReference>
<dbReference type="Gene3D" id="2.60.40.1120">
    <property type="entry name" value="Carboxypeptidase-like, regulatory domain"/>
    <property type="match status" value="1"/>
</dbReference>
<dbReference type="InterPro" id="IPR000531">
    <property type="entry name" value="Beta-barrel_TonB"/>
</dbReference>
<dbReference type="InterPro" id="IPR036942">
    <property type="entry name" value="Beta-barrel_TonB_sf"/>
</dbReference>
<dbReference type="InterPro" id="IPR012910">
    <property type="entry name" value="Plug_dom"/>
</dbReference>
<evidence type="ECO:0000259" key="7">
    <source>
        <dbReference type="Pfam" id="PF00593"/>
    </source>
</evidence>
<dbReference type="PROSITE" id="PS52016">
    <property type="entry name" value="TONB_DEPENDENT_REC_3"/>
    <property type="match status" value="1"/>
</dbReference>
<dbReference type="Pfam" id="PF00593">
    <property type="entry name" value="TonB_dep_Rec_b-barrel"/>
    <property type="match status" value="1"/>
</dbReference>
<dbReference type="Pfam" id="PF07715">
    <property type="entry name" value="Plug"/>
    <property type="match status" value="1"/>
</dbReference>
<keyword evidence="6" id="KW-0998">Cell outer membrane</keyword>
<evidence type="ECO:0000256" key="6">
    <source>
        <dbReference type="ARBA" id="ARBA00023237"/>
    </source>
</evidence>
<comment type="caution">
    <text evidence="9">The sequence shown here is derived from an EMBL/GenBank/DDBJ whole genome shotgun (WGS) entry which is preliminary data.</text>
</comment>
<feature type="domain" description="TonB-dependent receptor plug" evidence="8">
    <location>
        <begin position="126"/>
        <end position="263"/>
    </location>
</feature>
<proteinExistence type="predicted"/>
<evidence type="ECO:0000256" key="5">
    <source>
        <dbReference type="ARBA" id="ARBA00023136"/>
    </source>
</evidence>
<evidence type="ECO:0000256" key="4">
    <source>
        <dbReference type="ARBA" id="ARBA00023077"/>
    </source>
</evidence>
<dbReference type="AlphaFoldDB" id="A0A5J4ST66"/>
<dbReference type="InterPro" id="IPR023997">
    <property type="entry name" value="TonB-dep_OMP_SusC/RagA_CS"/>
</dbReference>
<evidence type="ECO:0000313" key="9">
    <source>
        <dbReference type="EMBL" id="KAA6349356.1"/>
    </source>
</evidence>
<dbReference type="SUPFAM" id="SSF49464">
    <property type="entry name" value="Carboxypeptidase regulatory domain-like"/>
    <property type="match status" value="1"/>
</dbReference>
<organism evidence="9">
    <name type="scientific">termite gut metagenome</name>
    <dbReference type="NCBI Taxonomy" id="433724"/>
    <lineage>
        <taxon>unclassified sequences</taxon>
        <taxon>metagenomes</taxon>
        <taxon>organismal metagenomes</taxon>
    </lineage>
</organism>
<keyword evidence="4" id="KW-0798">TonB box</keyword>
<dbReference type="GO" id="GO:0009279">
    <property type="term" value="C:cell outer membrane"/>
    <property type="evidence" value="ECO:0007669"/>
    <property type="project" value="UniProtKB-SubCell"/>
</dbReference>
<dbReference type="InterPro" id="IPR008969">
    <property type="entry name" value="CarboxyPept-like_regulatory"/>
</dbReference>
<comment type="subcellular location">
    <subcellularLocation>
        <location evidence="1">Cell outer membrane</location>
        <topology evidence="1">Multi-pass membrane protein</topology>
    </subcellularLocation>
</comment>
<protein>
    <submittedName>
        <fullName evidence="9">TonB-dependent receptor SusC</fullName>
    </submittedName>
</protein>
<feature type="domain" description="TonB-dependent receptor-like beta-barrel" evidence="7">
    <location>
        <begin position="454"/>
        <end position="1002"/>
    </location>
</feature>
<accession>A0A5J4ST66</accession>
<dbReference type="SUPFAM" id="SSF56935">
    <property type="entry name" value="Porins"/>
    <property type="match status" value="1"/>
</dbReference>
<dbReference type="InterPro" id="IPR037066">
    <property type="entry name" value="Plug_dom_sf"/>
</dbReference>
<dbReference type="Gene3D" id="2.40.170.20">
    <property type="entry name" value="TonB-dependent receptor, beta-barrel domain"/>
    <property type="match status" value="1"/>
</dbReference>
<dbReference type="InterPro" id="IPR023996">
    <property type="entry name" value="TonB-dep_OMP_SusC/RagA"/>
</dbReference>
<evidence type="ECO:0000259" key="8">
    <source>
        <dbReference type="Pfam" id="PF07715"/>
    </source>
</evidence>
<keyword evidence="9" id="KW-0675">Receptor</keyword>